<dbReference type="AlphaFoldDB" id="A0A4R1RAW4"/>
<protein>
    <submittedName>
        <fullName evidence="2">Fructuronate reductase</fullName>
    </submittedName>
</protein>
<comment type="caution">
    <text evidence="2">The sequence shown here is derived from an EMBL/GenBank/DDBJ whole genome shotgun (WGS) entry which is preliminary data.</text>
</comment>
<dbReference type="InterPro" id="IPR036291">
    <property type="entry name" value="NAD(P)-bd_dom_sf"/>
</dbReference>
<dbReference type="SUPFAM" id="SSF51735">
    <property type="entry name" value="NAD(P)-binding Rossmann-fold domains"/>
    <property type="match status" value="1"/>
</dbReference>
<dbReference type="RefSeq" id="WP_132015545.1">
    <property type="nucleotide sequence ID" value="NZ_SLUN01000023.1"/>
</dbReference>
<dbReference type="Proteomes" id="UP000295008">
    <property type="component" value="Unassembled WGS sequence"/>
</dbReference>
<dbReference type="InterPro" id="IPR013328">
    <property type="entry name" value="6PGD_dom2"/>
</dbReference>
<organism evidence="2 3">
    <name type="scientific">Hydrogenispora ethanolica</name>
    <dbReference type="NCBI Taxonomy" id="1082276"/>
    <lineage>
        <taxon>Bacteria</taxon>
        <taxon>Bacillati</taxon>
        <taxon>Bacillota</taxon>
        <taxon>Hydrogenispora</taxon>
    </lineage>
</organism>
<name>A0A4R1RAW4_HYDET</name>
<feature type="domain" description="Mannitol dehydrogenase C-terminal" evidence="1">
    <location>
        <begin position="307"/>
        <end position="493"/>
    </location>
</feature>
<dbReference type="EMBL" id="SLUN01000023">
    <property type="protein sequence ID" value="TCL62750.1"/>
    <property type="molecule type" value="Genomic_DNA"/>
</dbReference>
<accession>A0A4R1RAW4</accession>
<evidence type="ECO:0000259" key="1">
    <source>
        <dbReference type="Pfam" id="PF08125"/>
    </source>
</evidence>
<dbReference type="InterPro" id="IPR008927">
    <property type="entry name" value="6-PGluconate_DH-like_C_sf"/>
</dbReference>
<dbReference type="Pfam" id="PF08125">
    <property type="entry name" value="Mannitol_dh_C"/>
    <property type="match status" value="1"/>
</dbReference>
<dbReference type="OrthoDB" id="271711at2"/>
<evidence type="ECO:0000313" key="3">
    <source>
        <dbReference type="Proteomes" id="UP000295008"/>
    </source>
</evidence>
<gene>
    <name evidence="2" type="ORF">EDC14_102329</name>
</gene>
<dbReference type="Gene3D" id="1.10.1040.10">
    <property type="entry name" value="N-(1-d-carboxylethyl)-l-norvaline Dehydrogenase, domain 2"/>
    <property type="match status" value="1"/>
</dbReference>
<dbReference type="PANTHER" id="PTHR43362">
    <property type="entry name" value="MANNITOL DEHYDROGENASE DSF1-RELATED"/>
    <property type="match status" value="1"/>
</dbReference>
<dbReference type="InterPro" id="IPR013118">
    <property type="entry name" value="Mannitol_DH_C"/>
</dbReference>
<dbReference type="PANTHER" id="PTHR43362:SF1">
    <property type="entry name" value="MANNITOL DEHYDROGENASE 2-RELATED"/>
    <property type="match status" value="1"/>
</dbReference>
<dbReference type="GO" id="GO:0016616">
    <property type="term" value="F:oxidoreductase activity, acting on the CH-OH group of donors, NAD or NADP as acceptor"/>
    <property type="evidence" value="ECO:0007669"/>
    <property type="project" value="TreeGrafter"/>
</dbReference>
<reference evidence="2 3" key="1">
    <citation type="submission" date="2019-03" db="EMBL/GenBank/DDBJ databases">
        <title>Genomic Encyclopedia of Type Strains, Phase IV (KMG-IV): sequencing the most valuable type-strain genomes for metagenomic binning, comparative biology and taxonomic classification.</title>
        <authorList>
            <person name="Goeker M."/>
        </authorList>
    </citation>
    <scope>NUCLEOTIDE SEQUENCE [LARGE SCALE GENOMIC DNA]</scope>
    <source>
        <strain evidence="2 3">LX-B</strain>
    </source>
</reference>
<dbReference type="InterPro" id="IPR050988">
    <property type="entry name" value="Mannitol_DH/Oxidoreductase"/>
</dbReference>
<proteinExistence type="predicted"/>
<dbReference type="Gene3D" id="3.40.50.720">
    <property type="entry name" value="NAD(P)-binding Rossmann-like Domain"/>
    <property type="match status" value="1"/>
</dbReference>
<sequence length="525" mass="58265">MAYQVLNQRLLENASFWQGKKVELPQYDRKKLPVRSVCFSAGKMAYGHTGDIMQDLLNEDPSIGVMTGVETFSPKYVTDLAAADFLMTQLIFENEKGRVVPKVQGAIDTILFLDSSATSLAWARLLELAHDPRLQFATLNAPEGAYGVTYHGGEFAEPINPVLVKDMEEGTVNSDAAKWTTFALERFKAGLKLAMVSCTNFSGNGHYTAATLRTVARAWEEKGFAPAGFVKYLSDPAQFSFPNCMIDRIAVNPDETTGAVMAGLGVKSNLVVTERARYWAVEDIFPAGRPRFEKAAGVFMETSYEGVKRYEDMKLRILNMSHSVFAGLGVLLGYRGTYSIYRAMQDQDLTDLIGRIIEIVIQTIERPQQMDPREFAKAAWERLNNPNIPDDPMRIAFNASAKMLPRFMDTYYAGLHKGLSREQLDLVLLPVAGFIRYAMGLDDEGQPYRLEDDPRKDLLAACGSRAKLGDPASVAAFQEIIANRGIMGEDLYQFGDTGNRMAAMVQKMLAGPGAVRQVVREYLGK</sequence>
<dbReference type="SUPFAM" id="SSF48179">
    <property type="entry name" value="6-phosphogluconate dehydrogenase C-terminal domain-like"/>
    <property type="match status" value="1"/>
</dbReference>
<keyword evidence="3" id="KW-1185">Reference proteome</keyword>
<evidence type="ECO:0000313" key="2">
    <source>
        <dbReference type="EMBL" id="TCL62750.1"/>
    </source>
</evidence>